<keyword evidence="2" id="KW-1185">Reference proteome</keyword>
<gene>
    <name evidence="1" type="ORF">HETSPECPRED_000040</name>
</gene>
<evidence type="ECO:0000313" key="1">
    <source>
        <dbReference type="EMBL" id="CAF9902870.1"/>
    </source>
</evidence>
<dbReference type="EMBL" id="CAJPDS010000001">
    <property type="protein sequence ID" value="CAF9902870.1"/>
    <property type="molecule type" value="Genomic_DNA"/>
</dbReference>
<reference evidence="1" key="1">
    <citation type="submission" date="2021-03" db="EMBL/GenBank/DDBJ databases">
        <authorList>
            <person name="Tagirdzhanova G."/>
        </authorList>
    </citation>
    <scope>NUCLEOTIDE SEQUENCE</scope>
</reference>
<dbReference type="AlphaFoldDB" id="A0A8H3I4E6"/>
<organism evidence="1 2">
    <name type="scientific">Heterodermia speciosa</name>
    <dbReference type="NCBI Taxonomy" id="116794"/>
    <lineage>
        <taxon>Eukaryota</taxon>
        <taxon>Fungi</taxon>
        <taxon>Dikarya</taxon>
        <taxon>Ascomycota</taxon>
        <taxon>Pezizomycotina</taxon>
        <taxon>Lecanoromycetes</taxon>
        <taxon>OSLEUM clade</taxon>
        <taxon>Lecanoromycetidae</taxon>
        <taxon>Caliciales</taxon>
        <taxon>Physciaceae</taxon>
        <taxon>Heterodermia</taxon>
    </lineage>
</organism>
<evidence type="ECO:0000313" key="2">
    <source>
        <dbReference type="Proteomes" id="UP000664521"/>
    </source>
</evidence>
<protein>
    <submittedName>
        <fullName evidence="1">Uncharacterized protein</fullName>
    </submittedName>
</protein>
<proteinExistence type="predicted"/>
<sequence length="617" mass="69776">MGDMTQGYAIEHLKAALKCSPENTAIILDCTALIVNYLVRYRCSHSKMENDSAWLLPILLLWQSQSTAGVEDLDIPLHLAFSKNCFGSILQLVQLYNEQPELEPEAQQILAVLKDLLRAHVLRPARSSILNSLRPRDIQSTDIPRGLLELLLAPLIDILSQETAGQEPLKAAALLFEIAAEDCKHKTPKGKRDDTAWLQRLFEHIMQSAQAFEYRDLNHVQQIPLVEFSVIMLEKAVQWKTQLKAATLEKLLQPLFRDPRIFTEGEWGLVNLCIQLEPAVFVRSPGDIHVNKERALNIRNQLLVSLLDLITQNGYKPMSISKRPRSRPNVELPYKLILSNVVIPLAKAFIQARELPKFLDIWQEQLEKNLHIETNDICSVWKDDELLQTVASLLEPTSAISETEKRLRLVSIGLQSLLTSAEPSQIDKMNAALLIVEVLLLGYNSDRFLSKLEESVLGISKLLLQLTTDGTERCSEFNIRGWKILTVINDKWSLPHESLEYQDEAVCSAMRTIKNACVIERHPQDFRKAFHAFRFMLSLAEVQMAEMNAREADNPDGYVADLIETVISQIIDANSDVEVVDRDEIWALKWGGDDFIDSRATLCLACCAQLATVPHAL</sequence>
<dbReference type="Proteomes" id="UP000664521">
    <property type="component" value="Unassembled WGS sequence"/>
</dbReference>
<name>A0A8H3I4E6_9LECA</name>
<comment type="caution">
    <text evidence="1">The sequence shown here is derived from an EMBL/GenBank/DDBJ whole genome shotgun (WGS) entry which is preliminary data.</text>
</comment>
<dbReference type="OrthoDB" id="160374at2759"/>
<accession>A0A8H3I4E6</accession>